<proteinExistence type="predicted"/>
<evidence type="ECO:0000313" key="1">
    <source>
        <dbReference type="EMBL" id="MDF5691462.1"/>
    </source>
</evidence>
<keyword evidence="2" id="KW-1185">Reference proteome</keyword>
<sequence>MYSINKISKPMTREQLAGHLGICSKTLQRFILKHSIKLEARTLIKPKVIQEILQKFHEIE</sequence>
<accession>A0ABT6BLY5</accession>
<comment type="caution">
    <text evidence="1">The sequence shown here is derived from an EMBL/GenBank/DDBJ whole genome shotgun (WGS) entry which is preliminary data.</text>
</comment>
<organism evidence="1 2">
    <name type="scientific">Aquirufa aurantiipilula</name>
    <dbReference type="NCBI Taxonomy" id="2696561"/>
    <lineage>
        <taxon>Bacteria</taxon>
        <taxon>Pseudomonadati</taxon>
        <taxon>Bacteroidota</taxon>
        <taxon>Cytophagia</taxon>
        <taxon>Cytophagales</taxon>
        <taxon>Flectobacillaceae</taxon>
        <taxon>Aquirufa</taxon>
    </lineage>
</organism>
<gene>
    <name evidence="1" type="ORF">PQG43_11350</name>
</gene>
<reference evidence="1 2" key="1">
    <citation type="submission" date="2023-03" db="EMBL/GenBank/DDBJ databases">
        <title>Genome sequencing of Aquirufa.</title>
        <authorList>
            <person name="Pitt A."/>
            <person name="Hahn M.W."/>
        </authorList>
    </citation>
    <scope>NUCLEOTIDE SEQUENCE [LARGE SCALE GENOMIC DNA]</scope>
    <source>
        <strain evidence="1 2">WAEICH-18A</strain>
    </source>
</reference>
<evidence type="ECO:0000313" key="2">
    <source>
        <dbReference type="Proteomes" id="UP001321344"/>
    </source>
</evidence>
<dbReference type="EMBL" id="JARJOW010000007">
    <property type="protein sequence ID" value="MDF5691462.1"/>
    <property type="molecule type" value="Genomic_DNA"/>
</dbReference>
<name>A0ABT6BLY5_9BACT</name>
<evidence type="ECO:0008006" key="3">
    <source>
        <dbReference type="Google" id="ProtNLM"/>
    </source>
</evidence>
<dbReference type="Proteomes" id="UP001321344">
    <property type="component" value="Unassembled WGS sequence"/>
</dbReference>
<protein>
    <recommendedName>
        <fullName evidence="3">Helix-turn-helix domain-containing protein</fullName>
    </recommendedName>
</protein>